<name>X1ATE0_9ZZZZ</name>
<accession>X1ATE0</accession>
<dbReference type="Pfam" id="PF04338">
    <property type="entry name" value="DUF481"/>
    <property type="match status" value="1"/>
</dbReference>
<sequence>MINFDLFAEQEGNREEKKLKYSSETSFSLVLVKGNNENISYSFDTKQNLALRKNKLEFKGRFINAKSNGKKTSEIYYSHMKYDRQIKSFAYLLGFVRYESNKLAGYN</sequence>
<proteinExistence type="predicted"/>
<reference evidence="1" key="1">
    <citation type="journal article" date="2014" name="Front. Microbiol.">
        <title>High frequency of phylogenetically diverse reductive dehalogenase-homologous genes in deep subseafloor sedimentary metagenomes.</title>
        <authorList>
            <person name="Kawai M."/>
            <person name="Futagami T."/>
            <person name="Toyoda A."/>
            <person name="Takaki Y."/>
            <person name="Nishi S."/>
            <person name="Hori S."/>
            <person name="Arai W."/>
            <person name="Tsubouchi T."/>
            <person name="Morono Y."/>
            <person name="Uchiyama I."/>
            <person name="Ito T."/>
            <person name="Fujiyama A."/>
            <person name="Inagaki F."/>
            <person name="Takami H."/>
        </authorList>
    </citation>
    <scope>NUCLEOTIDE SEQUENCE</scope>
    <source>
        <strain evidence="1">Expedition CK06-06</strain>
    </source>
</reference>
<organism evidence="1">
    <name type="scientific">marine sediment metagenome</name>
    <dbReference type="NCBI Taxonomy" id="412755"/>
    <lineage>
        <taxon>unclassified sequences</taxon>
        <taxon>metagenomes</taxon>
        <taxon>ecological metagenomes</taxon>
    </lineage>
</organism>
<dbReference type="InterPro" id="IPR007433">
    <property type="entry name" value="DUF481"/>
</dbReference>
<dbReference type="AlphaFoldDB" id="X1ATE0"/>
<feature type="non-terminal residue" evidence="1">
    <location>
        <position position="107"/>
    </location>
</feature>
<gene>
    <name evidence="1" type="ORF">S01H4_12380</name>
</gene>
<protein>
    <submittedName>
        <fullName evidence="1">Uncharacterized protein</fullName>
    </submittedName>
</protein>
<evidence type="ECO:0000313" key="1">
    <source>
        <dbReference type="EMBL" id="GAG63126.1"/>
    </source>
</evidence>
<dbReference type="EMBL" id="BART01005241">
    <property type="protein sequence ID" value="GAG63126.1"/>
    <property type="molecule type" value="Genomic_DNA"/>
</dbReference>
<comment type="caution">
    <text evidence="1">The sequence shown here is derived from an EMBL/GenBank/DDBJ whole genome shotgun (WGS) entry which is preliminary data.</text>
</comment>